<dbReference type="OrthoDB" id="9977941at2759"/>
<dbReference type="RefSeq" id="XP_031888032.2">
    <property type="nucleotide sequence ID" value="XM_032032547.2"/>
</dbReference>
<dbReference type="InParanoid" id="A0A7J6IWU6"/>
<protein>
    <recommendedName>
        <fullName evidence="3">SMP-30/Gluconolactonase/LRE-like region domain-containing protein</fullName>
    </recommendedName>
</protein>
<reference evidence="1 2" key="2">
    <citation type="submission" date="2020-04" db="EMBL/GenBank/DDBJ databases">
        <title>Genome sequencing and assembly of multiple isolates from the Colletotrichum gloeosporioides species complex.</title>
        <authorList>
            <person name="Gan P."/>
            <person name="Shirasu K."/>
        </authorList>
    </citation>
    <scope>NUCLEOTIDE SEQUENCE [LARGE SCALE GENOMIC DNA]</scope>
    <source>
        <strain evidence="1 2">Nara gc5</strain>
    </source>
</reference>
<evidence type="ECO:0008006" key="3">
    <source>
        <dbReference type="Google" id="ProtNLM"/>
    </source>
</evidence>
<dbReference type="InterPro" id="IPR052998">
    <property type="entry name" value="Hetero-Diels-Alderase-like"/>
</dbReference>
<name>A0A7J6IWU6_COLFN</name>
<evidence type="ECO:0000313" key="1">
    <source>
        <dbReference type="EMBL" id="KAF4480986.1"/>
    </source>
</evidence>
<accession>A0A7J6IWU6</accession>
<dbReference type="Proteomes" id="UP000011096">
    <property type="component" value="Unassembled WGS sequence"/>
</dbReference>
<gene>
    <name evidence="1" type="ORF">CGGC5_v011570</name>
</gene>
<keyword evidence="2" id="KW-1185">Reference proteome</keyword>
<evidence type="ECO:0000313" key="2">
    <source>
        <dbReference type="Proteomes" id="UP000011096"/>
    </source>
</evidence>
<sequence length="311" mass="32796">MTFSVALCHPFSTPSPSTAMSTSVVFQLNQTGTWFENLAVRPNGQIVATRMDLGQLWLIDPFAKTGKKLVDVPGVISTIGIAEYKPDVFAFGGGNFSLNPVSLAAGSMKVFSLDLTKELPVVTLITPLPNAGFANGLTAWSETEVLVADTNGGTVYKVDITTGNAAIIFSGEDFVGVNGLRVQSGYLYCSSTDTQRFFRVPVGADAMAAGPVEILTSGFPQDDFALAADDTAYIAGMEQNQLIQVLADGQTTTIAGEPDNLEVAASTSARFGRTPVDSNVLYVTTSGGALQRIFGNYTEPAKIVAVKLNNV</sequence>
<comment type="caution">
    <text evidence="1">The sequence shown here is derived from an EMBL/GenBank/DDBJ whole genome shotgun (WGS) entry which is preliminary data.</text>
</comment>
<dbReference type="SUPFAM" id="SSF63829">
    <property type="entry name" value="Calcium-dependent phosphotriesterase"/>
    <property type="match status" value="1"/>
</dbReference>
<dbReference type="AlphaFoldDB" id="A0A7J6IWU6"/>
<dbReference type="GeneID" id="43616590"/>
<proteinExistence type="predicted"/>
<dbReference type="PANTHER" id="PTHR42060:SF1">
    <property type="entry name" value="NHL REPEAT-CONTAINING PROTEIN"/>
    <property type="match status" value="1"/>
</dbReference>
<dbReference type="EMBL" id="ANPB02000006">
    <property type="protein sequence ID" value="KAF4480986.1"/>
    <property type="molecule type" value="Genomic_DNA"/>
</dbReference>
<dbReference type="PANTHER" id="PTHR42060">
    <property type="entry name" value="NHL REPEAT-CONTAINING PROTEIN-RELATED"/>
    <property type="match status" value="1"/>
</dbReference>
<organism evidence="1 2">
    <name type="scientific">Colletotrichum fructicola (strain Nara gc5)</name>
    <name type="common">Anthracnose fungus</name>
    <name type="synonym">Colletotrichum gloeosporioides (strain Nara gc5)</name>
    <dbReference type="NCBI Taxonomy" id="1213859"/>
    <lineage>
        <taxon>Eukaryota</taxon>
        <taxon>Fungi</taxon>
        <taxon>Dikarya</taxon>
        <taxon>Ascomycota</taxon>
        <taxon>Pezizomycotina</taxon>
        <taxon>Sordariomycetes</taxon>
        <taxon>Hypocreomycetidae</taxon>
        <taxon>Glomerellales</taxon>
        <taxon>Glomerellaceae</taxon>
        <taxon>Colletotrichum</taxon>
        <taxon>Colletotrichum gloeosporioides species complex</taxon>
    </lineage>
</organism>
<reference evidence="1 2" key="1">
    <citation type="submission" date="2012-08" db="EMBL/GenBank/DDBJ databases">
        <authorList>
            <person name="Gan P.H.P."/>
            <person name="Ikeda K."/>
            <person name="Irieda H."/>
            <person name="Narusaka M."/>
            <person name="O'Connell R.J."/>
            <person name="Narusaka Y."/>
            <person name="Takano Y."/>
            <person name="Kubo Y."/>
            <person name="Shirasu K."/>
        </authorList>
    </citation>
    <scope>NUCLEOTIDE SEQUENCE [LARGE SCALE GENOMIC DNA]</scope>
    <source>
        <strain evidence="1 2">Nara gc5</strain>
    </source>
</reference>
<dbReference type="InterPro" id="IPR011042">
    <property type="entry name" value="6-blade_b-propeller_TolB-like"/>
</dbReference>
<dbReference type="Gene3D" id="2.120.10.30">
    <property type="entry name" value="TolB, C-terminal domain"/>
    <property type="match status" value="1"/>
</dbReference>